<keyword evidence="6" id="KW-0472">Membrane</keyword>
<dbReference type="GO" id="GO:0061337">
    <property type="term" value="P:cardiac conduction"/>
    <property type="evidence" value="ECO:0000318"/>
    <property type="project" value="GO_Central"/>
</dbReference>
<feature type="domain" description="Ig-like" evidence="12">
    <location>
        <begin position="16"/>
        <end position="107"/>
    </location>
</feature>
<feature type="chain" id="PRO_5035034666" evidence="11 15">
    <location>
        <begin position="21"/>
        <end position="174"/>
    </location>
</feature>
<dbReference type="PANTHER" id="PTHR25466:SF14">
    <property type="entry name" value="BUTYROPHILIN SUBFAMILY 2 MEMBER A2-LIKE-RELATED"/>
    <property type="match status" value="1"/>
</dbReference>
<evidence type="ECO:0000313" key="15">
    <source>
        <dbReference type="RefSeq" id="NP_001077321.1"/>
    </source>
</evidence>
<evidence type="ECO:0000313" key="13">
    <source>
        <dbReference type="EMBL" id="CAM73231.1"/>
    </source>
</evidence>
<sequence>MMQRCCAIFLLLHLIGKVSLQASANITSFVGDTIILPCQIQPGITDVLWRHNVSWKVLNVIDGKPSIEEQFDIFKNRAESFPSEYAKGNYSVMLKDVEFDHAGRYTCFFPELNVEKLVELLVKEKPTEPISKPTIKDTETQKATNSSVKALKILTFQIALLALTLHLTVCEFDF</sequence>
<dbReference type="InterPro" id="IPR013783">
    <property type="entry name" value="Ig-like_fold"/>
</dbReference>
<dbReference type="GO" id="GO:0044325">
    <property type="term" value="F:transmembrane transporter binding"/>
    <property type="evidence" value="ECO:0000318"/>
    <property type="project" value="GO_Central"/>
</dbReference>
<dbReference type="GeneID" id="570464"/>
<accession>A4JYP9</accession>
<dbReference type="KEGG" id="dre:570464"/>
<dbReference type="RefSeq" id="NP_001077321.1">
    <property type="nucleotide sequence ID" value="NM_001083852.1"/>
</dbReference>
<evidence type="ECO:0000256" key="11">
    <source>
        <dbReference type="SAM" id="SignalP"/>
    </source>
</evidence>
<dbReference type="InterPro" id="IPR051713">
    <property type="entry name" value="T-cell_Activation_Regulation"/>
</dbReference>
<evidence type="ECO:0000256" key="7">
    <source>
        <dbReference type="ARBA" id="ARBA00023157"/>
    </source>
</evidence>
<organism evidence="13">
    <name type="scientific">Danio rerio</name>
    <name type="common">Zebrafish</name>
    <name type="synonym">Brachydanio rerio</name>
    <dbReference type="NCBI Taxonomy" id="7955"/>
    <lineage>
        <taxon>Eukaryota</taxon>
        <taxon>Metazoa</taxon>
        <taxon>Chordata</taxon>
        <taxon>Craniata</taxon>
        <taxon>Vertebrata</taxon>
        <taxon>Euteleostomi</taxon>
        <taxon>Actinopterygii</taxon>
        <taxon>Neopterygii</taxon>
        <taxon>Teleostei</taxon>
        <taxon>Ostariophysi</taxon>
        <taxon>Cypriniformes</taxon>
        <taxon>Danionidae</taxon>
        <taxon>Danioninae</taxon>
        <taxon>Danio</taxon>
    </lineage>
</organism>
<proteinExistence type="evidence at transcript level"/>
<evidence type="ECO:0000256" key="1">
    <source>
        <dbReference type="ARBA" id="ARBA00004251"/>
    </source>
</evidence>
<dbReference type="Proteomes" id="UP000000437">
    <property type="component" value="Chromosome 22"/>
</dbReference>
<feature type="signal peptide" evidence="11">
    <location>
        <begin position="1"/>
        <end position="20"/>
    </location>
</feature>
<reference evidence="15" key="3">
    <citation type="journal article" date="2016" name="BMC Genomics">
        <title>Gene evolution and gene expression after whole genome duplication in fish: the PhyloFish database.</title>
        <authorList>
            <person name="Pasquier J."/>
            <person name="Cabau C."/>
            <person name="Nguyen T."/>
            <person name="Jouanno E."/>
            <person name="Severac D."/>
            <person name="Braasch I."/>
            <person name="Journot L."/>
            <person name="Pontarotti P."/>
            <person name="Klopp C."/>
            <person name="Postlethwait J.H."/>
            <person name="Guiguen Y."/>
            <person name="Bobe J."/>
        </authorList>
    </citation>
    <scope>NUCLEOTIDE SEQUENCE</scope>
</reference>
<reference evidence="14" key="2">
    <citation type="journal article" date="2013" name="Nature">
        <title>The zebrafish reference genome sequence and its relationship to the human genome.</title>
        <authorList>
            <consortium name="Genome Reference Consortium Zebrafish"/>
            <person name="Howe K."/>
            <person name="Clark M.D."/>
            <person name="Torroja C.F."/>
            <person name="Torrance J."/>
            <person name="Berthelot C."/>
            <person name="Muffato M."/>
            <person name="Collins J.E."/>
            <person name="Humphray S."/>
            <person name="McLaren K."/>
            <person name="Matthews L."/>
            <person name="McLaren S."/>
            <person name="Sealy I."/>
            <person name="Caccamo M."/>
            <person name="Churcher C."/>
            <person name="Scott C."/>
            <person name="Barrett J.C."/>
            <person name="Koch R."/>
            <person name="Rauch G.J."/>
            <person name="White S."/>
            <person name="Chow W."/>
            <person name="Kilian B."/>
            <person name="Quintais L.T."/>
            <person name="Guerra-Assuncao J.A."/>
            <person name="Zhou Y."/>
            <person name="Gu Y."/>
            <person name="Yen J."/>
            <person name="Vogel J.H."/>
            <person name="Eyre T."/>
            <person name="Redmond S."/>
            <person name="Banerjee R."/>
            <person name="Chi J."/>
            <person name="Fu B."/>
            <person name="Langley E."/>
            <person name="Maguire S.F."/>
            <person name="Laird G.K."/>
            <person name="Lloyd D."/>
            <person name="Kenyon E."/>
            <person name="Donaldson S."/>
            <person name="Sehra H."/>
            <person name="Almeida-King J."/>
            <person name="Loveland J."/>
            <person name="Trevanion S."/>
            <person name="Jones M."/>
            <person name="Quail M."/>
            <person name="Willey D."/>
            <person name="Hunt A."/>
            <person name="Burton J."/>
            <person name="Sims S."/>
            <person name="McLay K."/>
            <person name="Plumb B."/>
            <person name="Davis J."/>
            <person name="Clee C."/>
            <person name="Oliver K."/>
            <person name="Clark R."/>
            <person name="Riddle C."/>
            <person name="Elliot D."/>
            <person name="Eliott D."/>
            <person name="Threadgold G."/>
            <person name="Harden G."/>
            <person name="Ware D."/>
            <person name="Begum S."/>
            <person name="Mortimore B."/>
            <person name="Mortimer B."/>
            <person name="Kerry G."/>
            <person name="Heath P."/>
            <person name="Phillimore B."/>
            <person name="Tracey A."/>
            <person name="Corby N."/>
            <person name="Dunn M."/>
            <person name="Johnson C."/>
            <person name="Wood J."/>
            <person name="Clark S."/>
            <person name="Pelan S."/>
            <person name="Griffiths G."/>
            <person name="Smith M."/>
            <person name="Glithero R."/>
            <person name="Howden P."/>
            <person name="Barker N."/>
            <person name="Lloyd C."/>
            <person name="Stevens C."/>
            <person name="Harley J."/>
            <person name="Holt K."/>
            <person name="Panagiotidis G."/>
            <person name="Lovell J."/>
            <person name="Beasley H."/>
            <person name="Henderson C."/>
            <person name="Gordon D."/>
            <person name="Auger K."/>
            <person name="Wright D."/>
            <person name="Collins J."/>
            <person name="Raisen C."/>
            <person name="Dyer L."/>
            <person name="Leung K."/>
            <person name="Robertson L."/>
            <person name="Ambridge K."/>
            <person name="Leongamornlert D."/>
            <person name="McGuire S."/>
            <person name="Gilderthorp R."/>
            <person name="Griffiths C."/>
            <person name="Manthravadi D."/>
            <person name="Nichol S."/>
            <person name="Barker G."/>
            <person name="Whitehead S."/>
            <person name="Kay M."/>
            <person name="Brown J."/>
            <person name="Murnane C."/>
            <person name="Gray E."/>
            <person name="Humphries M."/>
            <person name="Sycamore N."/>
            <person name="Barker D."/>
            <person name="Saunders D."/>
            <person name="Wallis J."/>
            <person name="Babbage A."/>
            <person name="Hammond S."/>
            <person name="Mashreghi-Mohammadi M."/>
            <person name="Barr L."/>
            <person name="Martin S."/>
            <person name="Wray P."/>
            <person name="Ellington A."/>
            <person name="Matthews N."/>
            <person name="Ellwood M."/>
            <person name="Woodmansey R."/>
            <person name="Clark G."/>
            <person name="Cooper J."/>
            <person name="Cooper J."/>
            <person name="Tromans A."/>
            <person name="Grafham D."/>
            <person name="Skuce C."/>
            <person name="Pandian R."/>
            <person name="Andrews R."/>
            <person name="Harrison E."/>
            <person name="Kimberley A."/>
            <person name="Garnett J."/>
            <person name="Fosker N."/>
            <person name="Hall R."/>
            <person name="Garner P."/>
            <person name="Kelly D."/>
            <person name="Bird C."/>
            <person name="Palmer S."/>
            <person name="Gehring I."/>
            <person name="Berger A."/>
            <person name="Dooley C.M."/>
            <person name="Ersan-Urun Z."/>
            <person name="Eser C."/>
            <person name="Geiger H."/>
            <person name="Geisler M."/>
            <person name="Karotki L."/>
            <person name="Kirn A."/>
            <person name="Konantz J."/>
            <person name="Konantz M."/>
            <person name="Oberlander M."/>
            <person name="Rudolph-Geiger S."/>
            <person name="Teucke M."/>
            <person name="Lanz C."/>
            <person name="Raddatz G."/>
            <person name="Osoegawa K."/>
            <person name="Zhu B."/>
            <person name="Rapp A."/>
            <person name="Widaa S."/>
            <person name="Langford C."/>
            <person name="Yang F."/>
            <person name="Schuster S.C."/>
            <person name="Carter N.P."/>
            <person name="Harrow J."/>
            <person name="Ning Z."/>
            <person name="Herrero J."/>
            <person name="Searle S.M."/>
            <person name="Enright A."/>
            <person name="Geisler R."/>
            <person name="Plasterk R.H."/>
            <person name="Lee C."/>
            <person name="Westerfield M."/>
            <person name="de Jong P.J."/>
            <person name="Zon L.I."/>
            <person name="Postlethwait J.H."/>
            <person name="Nusslein-Volhard C."/>
            <person name="Hubbard T.J."/>
            <person name="Roest Crollius H."/>
            <person name="Rogers J."/>
            <person name="Stemple D.L."/>
        </authorList>
    </citation>
    <scope>NUCLEOTIDE SEQUENCE [LARGE SCALE GENOMIC DNA]</scope>
</reference>
<evidence type="ECO:0000256" key="4">
    <source>
        <dbReference type="ARBA" id="ARBA00022729"/>
    </source>
</evidence>
<comment type="subcellular location">
    <subcellularLocation>
        <location evidence="1">Cell membrane</location>
        <topology evidence="1">Single-pass type I membrane protein</topology>
    </subcellularLocation>
</comment>
<keyword evidence="3" id="KW-0812">Transmembrane</keyword>
<dbReference type="SUPFAM" id="SSF48726">
    <property type="entry name" value="Immunoglobulin"/>
    <property type="match status" value="1"/>
</dbReference>
<reference evidence="15" key="4">
    <citation type="journal article" date="2017" name="Nat. Commun.">
        <title>Evolution of complexity in the zebrafish synapse proteome.</title>
        <authorList>
            <person name="Bayes A."/>
            <person name="Collins M.O."/>
            <person name="Reig-Viader R."/>
            <person name="Gou G."/>
            <person name="Goulding D."/>
            <person name="Izquierdo A."/>
            <person name="Choudhary J.S."/>
            <person name="Emes R.D."/>
            <person name="Grant S.G."/>
        </authorList>
    </citation>
    <scope>NUCLEOTIDE SEQUENCE</scope>
</reference>
<keyword evidence="8" id="KW-0675">Receptor</keyword>
<name>A4JYP9_DANRE</name>
<dbReference type="GO" id="GO:0005886">
    <property type="term" value="C:plasma membrane"/>
    <property type="evidence" value="ECO:0000318"/>
    <property type="project" value="GO_Central"/>
</dbReference>
<evidence type="ECO:0000313" key="14">
    <source>
        <dbReference type="Proteomes" id="UP000000437"/>
    </source>
</evidence>
<dbReference type="ZFIN" id="ZDB-GENE-050302-121">
    <property type="gene designation" value="wu:fu71h07"/>
</dbReference>
<dbReference type="GO" id="GO:0060307">
    <property type="term" value="P:regulation of ventricular cardiac muscle cell membrane repolarization"/>
    <property type="evidence" value="ECO:0000318"/>
    <property type="project" value="GO_Central"/>
</dbReference>
<dbReference type="GO" id="GO:0017080">
    <property type="term" value="F:sodium channel regulator activity"/>
    <property type="evidence" value="ECO:0000318"/>
    <property type="project" value="GO_Central"/>
</dbReference>
<dbReference type="AlphaFoldDB" id="A4JYP9"/>
<evidence type="ECO:0000256" key="6">
    <source>
        <dbReference type="ARBA" id="ARBA00023136"/>
    </source>
</evidence>
<dbReference type="OrthoDB" id="9898017at2759"/>
<dbReference type="AGR" id="ZFIN:ZDB-GENE-050302-121"/>
<evidence type="ECO:0000256" key="8">
    <source>
        <dbReference type="ARBA" id="ARBA00023170"/>
    </source>
</evidence>
<dbReference type="GO" id="GO:0001518">
    <property type="term" value="C:voltage-gated sodium channel complex"/>
    <property type="evidence" value="ECO:0000318"/>
    <property type="project" value="GO_Central"/>
</dbReference>
<keyword evidence="5" id="KW-1133">Transmembrane helix</keyword>
<evidence type="ECO:0000256" key="3">
    <source>
        <dbReference type="ARBA" id="ARBA00022692"/>
    </source>
</evidence>
<reference evidence="13" key="1">
    <citation type="submission" date="2007-03" db="EMBL/GenBank/DDBJ databases">
        <authorList>
            <person name="Bushell K.M."/>
            <person name="Sollner C."/>
            <person name="Bockett N."/>
            <person name="Wright G.J."/>
        </authorList>
    </citation>
    <scope>NUCLEOTIDE SEQUENCE</scope>
</reference>
<evidence type="ECO:0000313" key="16">
    <source>
        <dbReference type="ZFIN" id="ZDB-GENE-050302-121"/>
    </source>
</evidence>
<dbReference type="InterPro" id="IPR007110">
    <property type="entry name" value="Ig-like_dom"/>
</dbReference>
<dbReference type="GO" id="GO:0086012">
    <property type="term" value="P:membrane depolarization during cardiac muscle cell action potential"/>
    <property type="evidence" value="ECO:0000318"/>
    <property type="project" value="GO_Central"/>
</dbReference>
<dbReference type="SMART" id="SM00409">
    <property type="entry name" value="IG"/>
    <property type="match status" value="1"/>
</dbReference>
<keyword evidence="10" id="KW-0393">Immunoglobulin domain</keyword>
<keyword evidence="4 11" id="KW-0732">Signal</keyword>
<dbReference type="InterPro" id="IPR003599">
    <property type="entry name" value="Ig_sub"/>
</dbReference>
<dbReference type="InterPro" id="IPR036179">
    <property type="entry name" value="Ig-like_dom_sf"/>
</dbReference>
<reference evidence="15" key="5">
    <citation type="submission" date="2025-04" db="UniProtKB">
        <authorList>
            <consortium name="RefSeq"/>
        </authorList>
    </citation>
    <scope>IDENTIFICATION</scope>
</reference>
<keyword evidence="7" id="KW-1015">Disulfide bond</keyword>
<keyword evidence="9" id="KW-0325">Glycoprotein</keyword>
<evidence type="ECO:0000256" key="2">
    <source>
        <dbReference type="ARBA" id="ARBA00022475"/>
    </source>
</evidence>
<dbReference type="GO" id="GO:0086002">
    <property type="term" value="P:cardiac muscle cell action potential involved in contraction"/>
    <property type="evidence" value="ECO:0000318"/>
    <property type="project" value="GO_Central"/>
</dbReference>
<dbReference type="Gene3D" id="2.60.40.10">
    <property type="entry name" value="Immunoglobulins"/>
    <property type="match status" value="1"/>
</dbReference>
<dbReference type="PhylomeDB" id="A4JYP9"/>
<gene>
    <name evidence="15 16" type="ORF">wu:fu71h07</name>
</gene>
<evidence type="ECO:0000256" key="5">
    <source>
        <dbReference type="ARBA" id="ARBA00022989"/>
    </source>
</evidence>
<dbReference type="EMBL" id="CU458970">
    <property type="protein sequence ID" value="CAM73231.1"/>
    <property type="molecule type" value="mRNA"/>
</dbReference>
<keyword evidence="14" id="KW-1185">Reference proteome</keyword>
<dbReference type="PROSITE" id="PS50835">
    <property type="entry name" value="IG_LIKE"/>
    <property type="match status" value="1"/>
</dbReference>
<protein>
    <submittedName>
        <fullName evidence="15">Uncharacterized protein LOC570464 precursor</fullName>
    </submittedName>
    <submittedName>
        <fullName evidence="13">Wu:fu71h07</fullName>
    </submittedName>
</protein>
<evidence type="ECO:0000256" key="10">
    <source>
        <dbReference type="ARBA" id="ARBA00023319"/>
    </source>
</evidence>
<evidence type="ECO:0000259" key="12">
    <source>
        <dbReference type="PROSITE" id="PS50835"/>
    </source>
</evidence>
<dbReference type="PANTHER" id="PTHR25466">
    <property type="entry name" value="T-LYMPHOCYTE ACTIVATION ANTIGEN"/>
    <property type="match status" value="1"/>
</dbReference>
<evidence type="ECO:0000256" key="9">
    <source>
        <dbReference type="ARBA" id="ARBA00023180"/>
    </source>
</evidence>
<keyword evidence="2" id="KW-1003">Cell membrane</keyword>